<comment type="similarity">
    <text evidence="8">Belongs to the glycosyltransferase group 1 family.</text>
</comment>
<keyword evidence="11" id="KW-1185">Reference proteome</keyword>
<evidence type="ECO:0000256" key="8">
    <source>
        <dbReference type="RuleBase" id="RU365103"/>
    </source>
</evidence>
<comment type="function">
    <text evidence="8">Involved in lipopolysaccharide (LPS) biosynthesis. Catalyzes the transfer of 3-deoxy-D-manno-octulosonate (Kdo) residue(s) from CMP-Kdo to lipid IV(A), the tetraacyldisaccharide-1,4'-bisphosphate precursor of lipid A.</text>
</comment>
<gene>
    <name evidence="10" type="ORF">KI659_16100</name>
</gene>
<evidence type="ECO:0000256" key="7">
    <source>
        <dbReference type="PIRSR" id="PIRSR639901-1"/>
    </source>
</evidence>
<comment type="caution">
    <text evidence="10">The sequence shown here is derived from an EMBL/GenBank/DDBJ whole genome shotgun (WGS) entry which is preliminary data.</text>
</comment>
<evidence type="ECO:0000313" key="11">
    <source>
        <dbReference type="Proteomes" id="UP001319104"/>
    </source>
</evidence>
<sequence length="403" mass="45567">MQAFELLFPLVGRTNAKLQAMAEGRKGVFGKLAAFKSQHEKVIWFHVASLGEYEQAKPVMAKLKEKSDAAILLTFFSSSGYENVIRKKQPSVDGIFYLPFDTVANGDRFVKAIQPKLALFAKYDIWPNYMKALQKHKVPAYLFSAAFREEQSYFKKDSFLREALKSFSHIFTQNEKSLELLKQIGYQSASFTGDTRFDNVKALSENPQRFPVLEKWIGEQPVLVVGSAWQEDMDCLIPFINKNRKYKYIIAPHEIKSEKMGAWRKAISKQSELYSNFKGDELTKVVIIDNVGMLSSLYQYAEIAYVGGAFGKGLHNILEPIAYGIPVLFGKLKKVGKFPEAAISQKYGCGFEVSGAEDFLNKVMFLQDEEVYKSAQSAAKKMVEENLGSAQKIVDHIMKEIKG</sequence>
<accession>A0AAP2CN01</accession>
<evidence type="ECO:0000256" key="5">
    <source>
        <dbReference type="ARBA" id="ARBA00031445"/>
    </source>
</evidence>
<evidence type="ECO:0000256" key="1">
    <source>
        <dbReference type="ARBA" id="ARBA00004713"/>
    </source>
</evidence>
<evidence type="ECO:0000256" key="2">
    <source>
        <dbReference type="ARBA" id="ARBA00012621"/>
    </source>
</evidence>
<comment type="pathway">
    <text evidence="1 8">Bacterial outer membrane biogenesis; LPS core biosynthesis.</text>
</comment>
<dbReference type="InterPro" id="IPR007507">
    <property type="entry name" value="Glycos_transf_N"/>
</dbReference>
<dbReference type="EMBL" id="JAHCMY010000014">
    <property type="protein sequence ID" value="MBS9525540.1"/>
    <property type="molecule type" value="Genomic_DNA"/>
</dbReference>
<evidence type="ECO:0000259" key="9">
    <source>
        <dbReference type="Pfam" id="PF04413"/>
    </source>
</evidence>
<dbReference type="GO" id="GO:0005886">
    <property type="term" value="C:plasma membrane"/>
    <property type="evidence" value="ECO:0007669"/>
    <property type="project" value="UniProtKB-SubCell"/>
</dbReference>
<dbReference type="GO" id="GO:0043842">
    <property type="term" value="F:Kdo transferase activity"/>
    <property type="evidence" value="ECO:0007669"/>
    <property type="project" value="UniProtKB-EC"/>
</dbReference>
<dbReference type="Gene3D" id="3.40.50.2000">
    <property type="entry name" value="Glycogen Phosphorylase B"/>
    <property type="match status" value="1"/>
</dbReference>
<comment type="subcellular location">
    <subcellularLocation>
        <location evidence="8">Cell membrane</location>
    </subcellularLocation>
</comment>
<name>A0AAP2CN01_9BACT</name>
<feature type="domain" description="3-deoxy-D-manno-octulosonic-acid transferase N-terminal" evidence="9">
    <location>
        <begin position="33"/>
        <end position="198"/>
    </location>
</feature>
<evidence type="ECO:0000313" key="10">
    <source>
        <dbReference type="EMBL" id="MBS9525540.1"/>
    </source>
</evidence>
<keyword evidence="8" id="KW-1003">Cell membrane</keyword>
<dbReference type="Gene3D" id="3.40.50.11720">
    <property type="entry name" value="3-Deoxy-D-manno-octulosonic-acid transferase, N-terminal domain"/>
    <property type="match status" value="1"/>
</dbReference>
<feature type="active site" description="Proton acceptor" evidence="7">
    <location>
        <position position="52"/>
    </location>
</feature>
<dbReference type="Proteomes" id="UP001319104">
    <property type="component" value="Unassembled WGS sequence"/>
</dbReference>
<dbReference type="GO" id="GO:0009245">
    <property type="term" value="P:lipid A biosynthetic process"/>
    <property type="evidence" value="ECO:0007669"/>
    <property type="project" value="TreeGrafter"/>
</dbReference>
<dbReference type="EC" id="2.4.99.12" evidence="2 8"/>
<dbReference type="AlphaFoldDB" id="A0AAP2CN01"/>
<dbReference type="PANTHER" id="PTHR42755">
    <property type="entry name" value="3-DEOXY-MANNO-OCTULOSONATE CYTIDYLYLTRANSFERASE"/>
    <property type="match status" value="1"/>
</dbReference>
<evidence type="ECO:0000256" key="3">
    <source>
        <dbReference type="ARBA" id="ARBA00019077"/>
    </source>
</evidence>
<proteinExistence type="inferred from homology"/>
<dbReference type="InterPro" id="IPR039901">
    <property type="entry name" value="Kdotransferase"/>
</dbReference>
<dbReference type="Pfam" id="PF04413">
    <property type="entry name" value="Glycos_transf_N"/>
    <property type="match status" value="1"/>
</dbReference>
<keyword evidence="8" id="KW-0472">Membrane</keyword>
<comment type="catalytic activity">
    <reaction evidence="6 8">
        <text>lipid IVA (E. coli) + CMP-3-deoxy-beta-D-manno-octulosonate = alpha-Kdo-(2-&gt;6)-lipid IVA (E. coli) + CMP + H(+)</text>
        <dbReference type="Rhea" id="RHEA:28066"/>
        <dbReference type="ChEBI" id="CHEBI:15378"/>
        <dbReference type="ChEBI" id="CHEBI:58603"/>
        <dbReference type="ChEBI" id="CHEBI:60364"/>
        <dbReference type="ChEBI" id="CHEBI:60377"/>
        <dbReference type="ChEBI" id="CHEBI:85987"/>
        <dbReference type="EC" id="2.4.99.12"/>
    </reaction>
</comment>
<evidence type="ECO:0000256" key="6">
    <source>
        <dbReference type="ARBA" id="ARBA00049183"/>
    </source>
</evidence>
<dbReference type="PANTHER" id="PTHR42755:SF1">
    <property type="entry name" value="3-DEOXY-D-MANNO-OCTULOSONIC ACID TRANSFERASE, MITOCHONDRIAL-RELATED"/>
    <property type="match status" value="1"/>
</dbReference>
<keyword evidence="8" id="KW-0448">Lipopolysaccharide biosynthesis</keyword>
<dbReference type="SUPFAM" id="SSF53756">
    <property type="entry name" value="UDP-Glycosyltransferase/glycogen phosphorylase"/>
    <property type="match status" value="1"/>
</dbReference>
<organism evidence="10 11">
    <name type="scientific">Litoribacter ruber</name>
    <dbReference type="NCBI Taxonomy" id="702568"/>
    <lineage>
        <taxon>Bacteria</taxon>
        <taxon>Pseudomonadati</taxon>
        <taxon>Bacteroidota</taxon>
        <taxon>Cytophagia</taxon>
        <taxon>Cytophagales</taxon>
        <taxon>Cyclobacteriaceae</taxon>
        <taxon>Litoribacter</taxon>
    </lineage>
</organism>
<reference evidence="10 11" key="1">
    <citation type="submission" date="2021-05" db="EMBL/GenBank/DDBJ databases">
        <authorList>
            <person name="Zhang Z.D."/>
            <person name="Osman G."/>
        </authorList>
    </citation>
    <scope>NUCLEOTIDE SEQUENCE [LARGE SCALE GENOMIC DNA]</scope>
    <source>
        <strain evidence="10 11">KCTC 32217</strain>
    </source>
</reference>
<keyword evidence="4 8" id="KW-0808">Transferase</keyword>
<evidence type="ECO:0000256" key="4">
    <source>
        <dbReference type="ARBA" id="ARBA00022679"/>
    </source>
</evidence>
<dbReference type="InterPro" id="IPR038107">
    <property type="entry name" value="Glycos_transf_N_sf"/>
</dbReference>
<dbReference type="GO" id="GO:0009244">
    <property type="term" value="P:lipopolysaccharide core region biosynthetic process"/>
    <property type="evidence" value="ECO:0007669"/>
    <property type="project" value="UniProtKB-UniRule"/>
</dbReference>
<protein>
    <recommendedName>
        <fullName evidence="3 8">3-deoxy-D-manno-octulosonic acid transferase</fullName>
        <shortName evidence="8">Kdo transferase</shortName>
        <ecNumber evidence="2 8">2.4.99.12</ecNumber>
    </recommendedName>
    <alternativeName>
        <fullName evidence="5 8">Lipid IV(A) 3-deoxy-D-manno-octulosonic acid transferase</fullName>
    </alternativeName>
</protein>